<dbReference type="GO" id="GO:0009897">
    <property type="term" value="C:external side of plasma membrane"/>
    <property type="evidence" value="ECO:0007669"/>
    <property type="project" value="TreeGrafter"/>
</dbReference>
<dbReference type="PROSITE" id="PS50853">
    <property type="entry name" value="FN3"/>
    <property type="match status" value="1"/>
</dbReference>
<dbReference type="Gene3D" id="2.60.40.10">
    <property type="entry name" value="Immunoglobulins"/>
    <property type="match status" value="2"/>
</dbReference>
<dbReference type="InterPro" id="IPR036116">
    <property type="entry name" value="FN3_sf"/>
</dbReference>
<evidence type="ECO:0000313" key="13">
    <source>
        <dbReference type="Proteomes" id="UP001295444"/>
    </source>
</evidence>
<keyword evidence="9" id="KW-0325">Glycoprotein</keyword>
<dbReference type="GO" id="GO:0004896">
    <property type="term" value="F:cytokine receptor activity"/>
    <property type="evidence" value="ECO:0007669"/>
    <property type="project" value="InterPro"/>
</dbReference>
<gene>
    <name evidence="12" type="ORF">PECUL_23A062588</name>
</gene>
<evidence type="ECO:0000256" key="6">
    <source>
        <dbReference type="ARBA" id="ARBA00022989"/>
    </source>
</evidence>
<evidence type="ECO:0000256" key="3">
    <source>
        <dbReference type="ARBA" id="ARBA00018975"/>
    </source>
</evidence>
<evidence type="ECO:0000256" key="7">
    <source>
        <dbReference type="ARBA" id="ARBA00023136"/>
    </source>
</evidence>
<evidence type="ECO:0000256" key="9">
    <source>
        <dbReference type="ARBA" id="ARBA00023180"/>
    </source>
</evidence>
<feature type="non-terminal residue" evidence="12">
    <location>
        <position position="1"/>
    </location>
</feature>
<sequence>MLPLDSSDLPCVPENMPLDGISLAAKCICHINVSDIVAALVYTVEVKSNGKSLKNSTARLSQKVKPRAPTNVTVDLSELDTVIIWWDPGYSEENYLYNMLFFSIQITCKSDPTQVRNITLKQIEAYYTMNKRQLNRRYDYMVKVRSKANKGYNGVWSDWSSAAEWHNDKQDKKFKVDAYDIVNANISSGVKPPSTYYPQADKEHYIQTFYELVLRDLRILCNNLEKTKGCGTNNLNHKELEAINSLKNNNDLVIKVADKGGGIIILNKEDYLKEALNILGNVEYYQ</sequence>
<evidence type="ECO:0000259" key="11">
    <source>
        <dbReference type="PROSITE" id="PS50853"/>
    </source>
</evidence>
<comment type="function">
    <text evidence="10">Receptor for both interleukin 4 and interleukin 13. Couples to the JAK1/2/3-STAT6 pathway. The IL4 response is involved in promoting Th2 differentiation. The IL4/IL13 responses are involved in regulating IgE production and, chemokine and mucus production at sites of allergic inflammation. In certain cell types, can signal through activation of insulin receptor substrates, IRS1/IRS2.</text>
</comment>
<feature type="domain" description="Fibronectin type-III" evidence="11">
    <location>
        <begin position="68"/>
        <end position="168"/>
    </location>
</feature>
<evidence type="ECO:0000313" key="12">
    <source>
        <dbReference type="EMBL" id="CAH2330707.1"/>
    </source>
</evidence>
<dbReference type="PROSITE" id="PS01355">
    <property type="entry name" value="HEMATOPO_REC_S_F1"/>
    <property type="match status" value="1"/>
</dbReference>
<comment type="similarity">
    <text evidence="2">Belongs to the type I cytokine receptor family. Type 4 subfamily.</text>
</comment>
<dbReference type="InterPro" id="IPR003531">
    <property type="entry name" value="Hempt_rcpt_S_F1_CS"/>
</dbReference>
<accession>A0AAD1WZB8</accession>
<evidence type="ECO:0000256" key="4">
    <source>
        <dbReference type="ARBA" id="ARBA00022692"/>
    </source>
</evidence>
<evidence type="ECO:0000256" key="5">
    <source>
        <dbReference type="ARBA" id="ARBA00022729"/>
    </source>
</evidence>
<comment type="subcellular location">
    <subcellularLocation>
        <location evidence="1">Membrane</location>
        <topology evidence="1">Single-pass type I membrane protein</topology>
    </subcellularLocation>
</comment>
<proteinExistence type="inferred from homology"/>
<evidence type="ECO:0000256" key="10">
    <source>
        <dbReference type="ARBA" id="ARBA00025115"/>
    </source>
</evidence>
<keyword evidence="6" id="KW-1133">Transmembrane helix</keyword>
<name>A0AAD1WZB8_PELCU</name>
<dbReference type="AlphaFoldDB" id="A0AAD1WZB8"/>
<comment type="caution">
    <text evidence="12">The sequence shown here is derived from an EMBL/GenBank/DDBJ whole genome shotgun (WGS) entry which is preliminary data.</text>
</comment>
<protein>
    <recommendedName>
        <fullName evidence="3">Interleukin-4 receptor subunit alpha</fullName>
    </recommendedName>
</protein>
<reference evidence="12" key="1">
    <citation type="submission" date="2022-03" db="EMBL/GenBank/DDBJ databases">
        <authorList>
            <person name="Alioto T."/>
            <person name="Alioto T."/>
            <person name="Gomez Garrido J."/>
        </authorList>
    </citation>
    <scope>NUCLEOTIDE SEQUENCE</scope>
</reference>
<dbReference type="Proteomes" id="UP001295444">
    <property type="component" value="Unassembled WGS sequence"/>
</dbReference>
<keyword evidence="13" id="KW-1185">Reference proteome</keyword>
<dbReference type="InterPro" id="IPR015319">
    <property type="entry name" value="IL-4_rcpt-alpha_N"/>
</dbReference>
<evidence type="ECO:0000256" key="2">
    <source>
        <dbReference type="ARBA" id="ARBA00008280"/>
    </source>
</evidence>
<organism evidence="12 13">
    <name type="scientific">Pelobates cultripes</name>
    <name type="common">Western spadefoot toad</name>
    <dbReference type="NCBI Taxonomy" id="61616"/>
    <lineage>
        <taxon>Eukaryota</taxon>
        <taxon>Metazoa</taxon>
        <taxon>Chordata</taxon>
        <taxon>Craniata</taxon>
        <taxon>Vertebrata</taxon>
        <taxon>Euteleostomi</taxon>
        <taxon>Amphibia</taxon>
        <taxon>Batrachia</taxon>
        <taxon>Anura</taxon>
        <taxon>Pelobatoidea</taxon>
        <taxon>Pelobatidae</taxon>
        <taxon>Pelobates</taxon>
    </lineage>
</organism>
<keyword evidence="8 12" id="KW-0675">Receptor</keyword>
<dbReference type="PANTHER" id="PTHR23037">
    <property type="entry name" value="CYTOKINE RECEPTOR"/>
    <property type="match status" value="1"/>
</dbReference>
<dbReference type="GO" id="GO:0002532">
    <property type="term" value="P:production of molecular mediator involved in inflammatory response"/>
    <property type="evidence" value="ECO:0007669"/>
    <property type="project" value="InterPro"/>
</dbReference>
<dbReference type="InterPro" id="IPR003961">
    <property type="entry name" value="FN3_dom"/>
</dbReference>
<dbReference type="SUPFAM" id="SSF49265">
    <property type="entry name" value="Fibronectin type III"/>
    <property type="match status" value="1"/>
</dbReference>
<dbReference type="Pfam" id="PF09238">
    <property type="entry name" value="IL4Ra_N"/>
    <property type="match status" value="1"/>
</dbReference>
<keyword evidence="7" id="KW-0472">Membrane</keyword>
<keyword evidence="5" id="KW-0732">Signal</keyword>
<dbReference type="EMBL" id="CAKOES020001047">
    <property type="protein sequence ID" value="CAH2330707.1"/>
    <property type="molecule type" value="Genomic_DNA"/>
</dbReference>
<evidence type="ECO:0000256" key="1">
    <source>
        <dbReference type="ARBA" id="ARBA00004479"/>
    </source>
</evidence>
<dbReference type="InterPro" id="IPR013783">
    <property type="entry name" value="Ig-like_fold"/>
</dbReference>
<keyword evidence="4" id="KW-0812">Transmembrane</keyword>
<dbReference type="PANTHER" id="PTHR23037:SF48">
    <property type="match status" value="1"/>
</dbReference>
<evidence type="ECO:0000256" key="8">
    <source>
        <dbReference type="ARBA" id="ARBA00023170"/>
    </source>
</evidence>